<dbReference type="PROSITE" id="PS51257">
    <property type="entry name" value="PROKAR_LIPOPROTEIN"/>
    <property type="match status" value="1"/>
</dbReference>
<dbReference type="Pfam" id="PF01547">
    <property type="entry name" value="SBP_bac_1"/>
    <property type="match status" value="1"/>
</dbReference>
<sequence length="474" mass="51571">MKKREATNMKFGKRTLVLSLASMMVFSALAGCSGNSNNAAPKASEGSGAANKETTSDKDVTLELLYWGDDVQKKLVEAAAEKYTADTGVKINAQVLPADGSFDTFIQTRLESGELPDISYMGEGDIQKYNEMGIIEDISDLLADGSIPEKLSAITIHSPEQKVIGVGLSNQLELLYYSKSKFDAAGLEYPPSKVENAWDWDTFVTNAKKLTTDTKGKTAADEGFDAALTENYGLGMTAGREFHHFWAAYANGGGIVSPDGKEFQWDSPKTVDAIQKLADLVNKDKVASAFNYTWNSGIGSAVDALSGGYAMAISGSWDLANIKGNEDIGVGVLPKMEKAVTMNCGAPLVVYNTSKHIEEAKKFYAYMVNPENSLELLKSGAWLPNQADWYTDPTLVEKWTSDLPESAKETILSYSTTKDSIAQWPAYYVPAYLKMNTEYEKSIDQALAGKKSVKEVYDAIMPAIKQLFESGKVS</sequence>
<evidence type="ECO:0000256" key="3">
    <source>
        <dbReference type="ARBA" id="ARBA00023136"/>
    </source>
</evidence>
<accession>A0AAD0KHL8</accession>
<feature type="signal peptide" evidence="6">
    <location>
        <begin position="1"/>
        <end position="30"/>
    </location>
</feature>
<keyword evidence="2 6" id="KW-0732">Signal</keyword>
<name>A0AAD0KHL8_9BACL</name>
<feature type="chain" id="PRO_5042006541" description="ABC transporter substrate-binding protein" evidence="6">
    <location>
        <begin position="31"/>
        <end position="474"/>
    </location>
</feature>
<organism evidence="7 8">
    <name type="scientific">Paenibacillus odorifer</name>
    <dbReference type="NCBI Taxonomy" id="189426"/>
    <lineage>
        <taxon>Bacteria</taxon>
        <taxon>Bacillati</taxon>
        <taxon>Bacillota</taxon>
        <taxon>Bacilli</taxon>
        <taxon>Bacillales</taxon>
        <taxon>Paenibacillaceae</taxon>
        <taxon>Paenibacillus</taxon>
    </lineage>
</organism>
<keyword evidence="4" id="KW-0564">Palmitate</keyword>
<evidence type="ECO:0000256" key="2">
    <source>
        <dbReference type="ARBA" id="ARBA00022729"/>
    </source>
</evidence>
<dbReference type="Proteomes" id="UP000249163">
    <property type="component" value="Chromosome"/>
</dbReference>
<evidence type="ECO:0000256" key="4">
    <source>
        <dbReference type="ARBA" id="ARBA00023139"/>
    </source>
</evidence>
<gene>
    <name evidence="7" type="ORF">CD191_02905</name>
</gene>
<dbReference type="EMBL" id="CP021965">
    <property type="protein sequence ID" value="AWV31658.1"/>
    <property type="molecule type" value="Genomic_DNA"/>
</dbReference>
<keyword evidence="1" id="KW-1003">Cell membrane</keyword>
<evidence type="ECO:0008006" key="9">
    <source>
        <dbReference type="Google" id="ProtNLM"/>
    </source>
</evidence>
<protein>
    <recommendedName>
        <fullName evidence="9">ABC transporter substrate-binding protein</fullName>
    </recommendedName>
</protein>
<evidence type="ECO:0000313" key="8">
    <source>
        <dbReference type="Proteomes" id="UP000249163"/>
    </source>
</evidence>
<dbReference type="InterPro" id="IPR050490">
    <property type="entry name" value="Bact_solute-bd_prot1"/>
</dbReference>
<evidence type="ECO:0000256" key="6">
    <source>
        <dbReference type="SAM" id="SignalP"/>
    </source>
</evidence>
<dbReference type="Gene3D" id="3.40.190.10">
    <property type="entry name" value="Periplasmic binding protein-like II"/>
    <property type="match status" value="1"/>
</dbReference>
<evidence type="ECO:0000313" key="7">
    <source>
        <dbReference type="EMBL" id="AWV31658.1"/>
    </source>
</evidence>
<dbReference type="PANTHER" id="PTHR43649">
    <property type="entry name" value="ARABINOSE-BINDING PROTEIN-RELATED"/>
    <property type="match status" value="1"/>
</dbReference>
<evidence type="ECO:0000256" key="1">
    <source>
        <dbReference type="ARBA" id="ARBA00022475"/>
    </source>
</evidence>
<dbReference type="PANTHER" id="PTHR43649:SF33">
    <property type="entry name" value="POLYGALACTURONAN_RHAMNOGALACTURONAN-BINDING PROTEIN YTCQ"/>
    <property type="match status" value="1"/>
</dbReference>
<dbReference type="InterPro" id="IPR006059">
    <property type="entry name" value="SBP"/>
</dbReference>
<reference evidence="7 8" key="1">
    <citation type="submission" date="2017-06" db="EMBL/GenBank/DDBJ databases">
        <title>Complete genome sequence of Paenibacillus odorifer CBA7130.</title>
        <authorList>
            <person name="Nam Y.-D."/>
            <person name="Kang J."/>
            <person name="Chung W.-H."/>
        </authorList>
    </citation>
    <scope>NUCLEOTIDE SEQUENCE [LARGE SCALE GENOMIC DNA]</scope>
    <source>
        <strain evidence="7 8">CBA7130</strain>
    </source>
</reference>
<evidence type="ECO:0000256" key="5">
    <source>
        <dbReference type="ARBA" id="ARBA00023288"/>
    </source>
</evidence>
<keyword evidence="5" id="KW-0449">Lipoprotein</keyword>
<keyword evidence="3" id="KW-0472">Membrane</keyword>
<dbReference type="AlphaFoldDB" id="A0AAD0KHL8"/>
<dbReference type="SUPFAM" id="SSF53850">
    <property type="entry name" value="Periplasmic binding protein-like II"/>
    <property type="match status" value="1"/>
</dbReference>
<proteinExistence type="predicted"/>